<dbReference type="PANTHER" id="PTHR21180:SF32">
    <property type="entry name" value="ENDONUCLEASE_EXONUCLEASE_PHOSPHATASE FAMILY DOMAIN-CONTAINING PROTEIN 1"/>
    <property type="match status" value="1"/>
</dbReference>
<keyword evidence="3" id="KW-1185">Reference proteome</keyword>
<feature type="domain" description="Helix-hairpin-helix DNA-binding motif class 1" evidence="1">
    <location>
        <begin position="99"/>
        <end position="118"/>
    </location>
</feature>
<dbReference type="AlphaFoldDB" id="A0A5K7XIH8"/>
<dbReference type="PANTHER" id="PTHR21180">
    <property type="entry name" value="ENDONUCLEASE/EXONUCLEASE/PHOSPHATASE FAMILY DOMAIN-CONTAINING PROTEIN 1"/>
    <property type="match status" value="1"/>
</dbReference>
<dbReference type="InterPro" id="IPR003583">
    <property type="entry name" value="Hlx-hairpin-Hlx_DNA-bd_motif"/>
</dbReference>
<organism evidence="2 3">
    <name type="scientific">Lacipirellula parvula</name>
    <dbReference type="NCBI Taxonomy" id="2650471"/>
    <lineage>
        <taxon>Bacteria</taxon>
        <taxon>Pseudomonadati</taxon>
        <taxon>Planctomycetota</taxon>
        <taxon>Planctomycetia</taxon>
        <taxon>Pirellulales</taxon>
        <taxon>Lacipirellulaceae</taxon>
        <taxon>Lacipirellula</taxon>
    </lineage>
</organism>
<sequence>MPSPAPPRNDLLIRPAERRTATVLAAGVLALLAAGWWRHSGQPGGVIDIDRAPPLTAQFQVNVNQADWPELIQLPGVGRTLAERLVAEREEHGQFRSLEELSRVDGIGPRTIDRIRPYLLPIADESEVASR</sequence>
<dbReference type="KEGG" id="lpav:PLANPX_4393"/>
<dbReference type="SUPFAM" id="SSF47781">
    <property type="entry name" value="RuvA domain 2-like"/>
    <property type="match status" value="1"/>
</dbReference>
<reference evidence="3" key="1">
    <citation type="submission" date="2019-10" db="EMBL/GenBank/DDBJ databases">
        <title>Lacipirellula parvula gen. nov., sp. nov., representing a lineage of planctomycetes widespread in freshwater anoxic habitats, and description of the family Lacipirellulaceae.</title>
        <authorList>
            <person name="Dedysh S.N."/>
            <person name="Kulichevskaya I.S."/>
            <person name="Beletsky A.V."/>
            <person name="Rakitin A.L."/>
            <person name="Mardanov A.V."/>
            <person name="Ivanova A.A."/>
            <person name="Saltykova V.X."/>
            <person name="Rijpstra W.I.C."/>
            <person name="Sinninghe Damste J.S."/>
            <person name="Ravin N.V."/>
        </authorList>
    </citation>
    <scope>NUCLEOTIDE SEQUENCE [LARGE SCALE GENOMIC DNA]</scope>
    <source>
        <strain evidence="3">PX69</strain>
    </source>
</reference>
<evidence type="ECO:0000313" key="2">
    <source>
        <dbReference type="EMBL" id="BBO34781.1"/>
    </source>
</evidence>
<name>A0A5K7XIH8_9BACT</name>
<evidence type="ECO:0000259" key="1">
    <source>
        <dbReference type="SMART" id="SM00278"/>
    </source>
</evidence>
<evidence type="ECO:0000313" key="3">
    <source>
        <dbReference type="Proteomes" id="UP000326837"/>
    </source>
</evidence>
<dbReference type="InterPro" id="IPR051675">
    <property type="entry name" value="Endo/Exo/Phosphatase_dom_1"/>
</dbReference>
<dbReference type="EMBL" id="AP021861">
    <property type="protein sequence ID" value="BBO34781.1"/>
    <property type="molecule type" value="Genomic_DNA"/>
</dbReference>
<dbReference type="RefSeq" id="WP_172992185.1">
    <property type="nucleotide sequence ID" value="NZ_AP021861.1"/>
</dbReference>
<proteinExistence type="predicted"/>
<dbReference type="SMART" id="SM00278">
    <property type="entry name" value="HhH1"/>
    <property type="match status" value="2"/>
</dbReference>
<dbReference type="Gene3D" id="1.10.150.320">
    <property type="entry name" value="Photosystem II 12 kDa extrinsic protein"/>
    <property type="match status" value="1"/>
</dbReference>
<accession>A0A5K7XIH8</accession>
<dbReference type="Proteomes" id="UP000326837">
    <property type="component" value="Chromosome"/>
</dbReference>
<dbReference type="GO" id="GO:0003677">
    <property type="term" value="F:DNA binding"/>
    <property type="evidence" value="ECO:0007669"/>
    <property type="project" value="InterPro"/>
</dbReference>
<protein>
    <recommendedName>
        <fullName evidence="1">Helix-hairpin-helix DNA-binding motif class 1 domain-containing protein</fullName>
    </recommendedName>
</protein>
<dbReference type="Pfam" id="PF12836">
    <property type="entry name" value="HHH_3"/>
    <property type="match status" value="1"/>
</dbReference>
<dbReference type="GO" id="GO:0006281">
    <property type="term" value="P:DNA repair"/>
    <property type="evidence" value="ECO:0007669"/>
    <property type="project" value="InterPro"/>
</dbReference>
<feature type="domain" description="Helix-hairpin-helix DNA-binding motif class 1" evidence="1">
    <location>
        <begin position="69"/>
        <end position="88"/>
    </location>
</feature>
<gene>
    <name evidence="2" type="ORF">PLANPX_4393</name>
</gene>
<dbReference type="InterPro" id="IPR010994">
    <property type="entry name" value="RuvA_2-like"/>
</dbReference>